<dbReference type="AlphaFoldDB" id="A0A819R5B7"/>
<dbReference type="Pfam" id="PF00400">
    <property type="entry name" value="WD40"/>
    <property type="match status" value="3"/>
</dbReference>
<dbReference type="Proteomes" id="UP000663866">
    <property type="component" value="Unassembled WGS sequence"/>
</dbReference>
<evidence type="ECO:0000256" key="3">
    <source>
        <dbReference type="ARBA" id="ARBA00046343"/>
    </source>
</evidence>
<dbReference type="SUPFAM" id="SSF50978">
    <property type="entry name" value="WD40 repeat-like"/>
    <property type="match status" value="1"/>
</dbReference>
<dbReference type="GO" id="GO:0000445">
    <property type="term" value="C:THO complex part of transcription export complex"/>
    <property type="evidence" value="ECO:0007669"/>
    <property type="project" value="TreeGrafter"/>
</dbReference>
<organism evidence="6 7">
    <name type="scientific">Rotaria magnacalcarata</name>
    <dbReference type="NCBI Taxonomy" id="392030"/>
    <lineage>
        <taxon>Eukaryota</taxon>
        <taxon>Metazoa</taxon>
        <taxon>Spiralia</taxon>
        <taxon>Gnathifera</taxon>
        <taxon>Rotifera</taxon>
        <taxon>Eurotatoria</taxon>
        <taxon>Bdelloidea</taxon>
        <taxon>Philodinida</taxon>
        <taxon>Philodinidae</taxon>
        <taxon>Rotaria</taxon>
    </lineage>
</organism>
<evidence type="ECO:0000313" key="5">
    <source>
        <dbReference type="EMBL" id="CAF4033640.1"/>
    </source>
</evidence>
<evidence type="ECO:0000313" key="6">
    <source>
        <dbReference type="EMBL" id="CAF4040375.1"/>
    </source>
</evidence>
<comment type="similarity">
    <text evidence="3">Belongs to the THOC3 family.</text>
</comment>
<dbReference type="EMBL" id="CAJOBG010003003">
    <property type="protein sequence ID" value="CAF4040375.1"/>
    <property type="molecule type" value="Genomic_DNA"/>
</dbReference>
<feature type="repeat" description="WD" evidence="4">
    <location>
        <begin position="66"/>
        <end position="108"/>
    </location>
</feature>
<dbReference type="Gene3D" id="2.130.10.10">
    <property type="entry name" value="YVTN repeat-like/Quinoprotein amine dehydrogenase"/>
    <property type="match status" value="2"/>
</dbReference>
<dbReference type="PROSITE" id="PS50082">
    <property type="entry name" value="WD_REPEATS_2"/>
    <property type="match status" value="2"/>
</dbReference>
<accession>A0A819R5B7</accession>
<dbReference type="InterPro" id="IPR040132">
    <property type="entry name" value="Tex1/THOC3"/>
</dbReference>
<proteinExistence type="inferred from homology"/>
<keyword evidence="7" id="KW-1185">Reference proteome</keyword>
<dbReference type="PANTHER" id="PTHR22839">
    <property type="entry name" value="THO COMPLEX SUBUNIT 3 THO3"/>
    <property type="match status" value="1"/>
</dbReference>
<dbReference type="InterPro" id="IPR036322">
    <property type="entry name" value="WD40_repeat_dom_sf"/>
</dbReference>
<dbReference type="EMBL" id="CAJOBF010002429">
    <property type="protein sequence ID" value="CAF4033640.1"/>
    <property type="molecule type" value="Genomic_DNA"/>
</dbReference>
<dbReference type="InterPro" id="IPR001680">
    <property type="entry name" value="WD40_rpt"/>
</dbReference>
<dbReference type="GO" id="GO:0006406">
    <property type="term" value="P:mRNA export from nucleus"/>
    <property type="evidence" value="ECO:0007669"/>
    <property type="project" value="InterPro"/>
</dbReference>
<dbReference type="PROSITE" id="PS50294">
    <property type="entry name" value="WD_REPEATS_REGION"/>
    <property type="match status" value="1"/>
</dbReference>
<name>A0A819R5B7_9BILA</name>
<keyword evidence="2" id="KW-0677">Repeat</keyword>
<keyword evidence="1 4" id="KW-0853">WD repeat</keyword>
<reference evidence="6" key="1">
    <citation type="submission" date="2021-02" db="EMBL/GenBank/DDBJ databases">
        <authorList>
            <person name="Nowell W R."/>
        </authorList>
    </citation>
    <scope>NUCLEOTIDE SEQUENCE</scope>
</reference>
<evidence type="ECO:0000256" key="4">
    <source>
        <dbReference type="PROSITE-ProRule" id="PRU00221"/>
    </source>
</evidence>
<dbReference type="SMART" id="SM00320">
    <property type="entry name" value="WD40"/>
    <property type="match status" value="7"/>
</dbReference>
<sequence>MTTTLESFQSLFNGSTKNKSYRTDSGKVHTIDWNVDGSRLASGSLDKSVVIFAYDGKGSMVKDRTYREHGEEINQLAWHPSISHNVATASGDRLVKIFDTRTDRSNTTIETKGEKFKLFILILYIDYILLGENINLAWSPDGTTLAVGNKDDLITFVDVKTSKIIREEQFRYEVNEISWDRTGNLFAVTTGHGSVVFFDAPGIQKEKDKPLEELHCLTAHTGNCICLEFDATGKYFAVGAADASASIWDVSQLVCLTVLTRIEWAVRGLSFGCQSQLIALASEDPYIEIAKVDTGERVHALKCDVQTLAVAWHPKASVLAYVQDDDSGSVRLFGVLD</sequence>
<dbReference type="Proteomes" id="UP000663842">
    <property type="component" value="Unassembled WGS sequence"/>
</dbReference>
<protein>
    <recommendedName>
        <fullName evidence="8">THO complex subunit 3</fullName>
    </recommendedName>
</protein>
<evidence type="ECO:0000256" key="1">
    <source>
        <dbReference type="ARBA" id="ARBA00022574"/>
    </source>
</evidence>
<evidence type="ECO:0000256" key="2">
    <source>
        <dbReference type="ARBA" id="ARBA00022737"/>
    </source>
</evidence>
<dbReference type="InterPro" id="IPR015943">
    <property type="entry name" value="WD40/YVTN_repeat-like_dom_sf"/>
</dbReference>
<dbReference type="PANTHER" id="PTHR22839:SF0">
    <property type="entry name" value="THO COMPLEX SUBUNIT 3"/>
    <property type="match status" value="1"/>
</dbReference>
<evidence type="ECO:0000313" key="7">
    <source>
        <dbReference type="Proteomes" id="UP000663866"/>
    </source>
</evidence>
<feature type="repeat" description="WD" evidence="4">
    <location>
        <begin position="217"/>
        <end position="251"/>
    </location>
</feature>
<evidence type="ECO:0008006" key="8">
    <source>
        <dbReference type="Google" id="ProtNLM"/>
    </source>
</evidence>
<comment type="caution">
    <text evidence="6">The sequence shown here is derived from an EMBL/GenBank/DDBJ whole genome shotgun (WGS) entry which is preliminary data.</text>
</comment>
<gene>
    <name evidence="6" type="ORF">OVN521_LOCUS17352</name>
    <name evidence="5" type="ORF">UXM345_LOCUS18160</name>
</gene>